<keyword evidence="2" id="KW-0472">Membrane</keyword>
<name>A0A6S6T7V5_9BACT</name>
<proteinExistence type="predicted"/>
<accession>A0A6S6T7V5</accession>
<protein>
    <submittedName>
        <fullName evidence="3">Uncharacterized protein</fullName>
    </submittedName>
</protein>
<feature type="coiled-coil region" evidence="1">
    <location>
        <begin position="700"/>
        <end position="727"/>
    </location>
</feature>
<dbReference type="AlphaFoldDB" id="A0A6S6T7V5"/>
<reference evidence="3" key="1">
    <citation type="submission" date="2020-01" db="EMBL/GenBank/DDBJ databases">
        <authorList>
            <person name="Meier V. D."/>
            <person name="Meier V D."/>
        </authorList>
    </citation>
    <scope>NUCLEOTIDE SEQUENCE</scope>
    <source>
        <strain evidence="3">HLG_WM_MAG_04</strain>
    </source>
</reference>
<organism evidence="3">
    <name type="scientific">uncultured Sulfurovum sp</name>
    <dbReference type="NCBI Taxonomy" id="269237"/>
    <lineage>
        <taxon>Bacteria</taxon>
        <taxon>Pseudomonadati</taxon>
        <taxon>Campylobacterota</taxon>
        <taxon>Epsilonproteobacteria</taxon>
        <taxon>Campylobacterales</taxon>
        <taxon>Sulfurovaceae</taxon>
        <taxon>Sulfurovum</taxon>
        <taxon>environmental samples</taxon>
    </lineage>
</organism>
<evidence type="ECO:0000256" key="2">
    <source>
        <dbReference type="SAM" id="Phobius"/>
    </source>
</evidence>
<evidence type="ECO:0000313" key="3">
    <source>
        <dbReference type="EMBL" id="CAA6811490.1"/>
    </source>
</evidence>
<dbReference type="EMBL" id="CACVAX010000034">
    <property type="protein sequence ID" value="CAA6811490.1"/>
    <property type="molecule type" value="Genomic_DNA"/>
</dbReference>
<evidence type="ECO:0000256" key="1">
    <source>
        <dbReference type="SAM" id="Coils"/>
    </source>
</evidence>
<sequence length="801" mass="95515">MSNSKLYTFWLPMVDFTEMHHKLNDEEIKRLLEKLKKIKFTSNPRKVTLRDFEYHRIEFYKKFKVESGTHLIKFDYSGQSIIIDSMGFFYIETNEETYKEVFEFIIKILSEKTKEFIKFTFLNDDIACMEKIEDDEKEVFYNFLNSIKTTFPNIENIILQTIEYRLFHKNQNEENSSIQKFKLTLKEKAFNNNEITDFSNIINRNIVNLVEKSLFYTHGLHYEQGEIYDLKIFSNPVIDELVEHFSLELHSINYTPTQLAKEKKEILTSVIKKAIQDTIEEETLLVFLKQTKNEYLTKVFDKISEVNKSIENLHSQILAIENLKDENNSKCSTNSEEEIEIFIQKLLQVIPKFKIIDTKIKNAYYIKVGNITTSTQMLKSELIENTLFYEKWKSAISYFEDMAIEIKEVLIIYHQNKSIKELENIAYYENYKSDLEDIKDIQENKDLLTANTRSYIDTIVLVIATTALAGEAPIFQLEDTKKLVELKASSLFPSVWNAGEIFVNIVIYASLLGLIYFFFIKIKGWKKIGKFFKSIWTNLIKSLINKFMSTWSFNKSKENSAMSYYHFENSDYDKHEHRSSKPIYTYNDNNQENKKKEALSITYNEIYSAYILMKRLKEKSVSKHINGESQNYPLFPHILKNIYTYKEPVRVRENYRISRTDKMNIKILYRYKITELELKTFLEEIQKDKDFIAYYSQVVYQEKNDALKTVNEMRQELKEAIEEIKLNLYVVYSFNLKFKARNKAKYTYTVMKDQFRVHYHINKLPYTKDSENQVEPLQQKIAELIYIYFLARLKNFDYLDN</sequence>
<keyword evidence="2" id="KW-0812">Transmembrane</keyword>
<keyword evidence="1" id="KW-0175">Coiled coil</keyword>
<gene>
    <name evidence="3" type="ORF">HELGO_WM5429</name>
</gene>
<keyword evidence="2" id="KW-1133">Transmembrane helix</keyword>
<feature type="transmembrane region" description="Helical" evidence="2">
    <location>
        <begin position="501"/>
        <end position="520"/>
    </location>
</feature>